<dbReference type="InterPro" id="IPR013094">
    <property type="entry name" value="AB_hydrolase_3"/>
</dbReference>
<name>A0AAN9GEG7_9CAEN</name>
<dbReference type="Pfam" id="PF07859">
    <property type="entry name" value="Abhydrolase_3"/>
    <property type="match status" value="1"/>
</dbReference>
<evidence type="ECO:0000313" key="4">
    <source>
        <dbReference type="Proteomes" id="UP001374579"/>
    </source>
</evidence>
<dbReference type="AlphaFoldDB" id="A0AAN9GEG7"/>
<dbReference type="Gene3D" id="3.40.50.1820">
    <property type="entry name" value="alpha/beta hydrolase"/>
    <property type="match status" value="1"/>
</dbReference>
<evidence type="ECO:0000256" key="1">
    <source>
        <dbReference type="ARBA" id="ARBA00022801"/>
    </source>
</evidence>
<protein>
    <recommendedName>
        <fullName evidence="2">Alpha/beta hydrolase fold-3 domain-containing protein</fullName>
    </recommendedName>
</protein>
<reference evidence="3 4" key="1">
    <citation type="submission" date="2024-02" db="EMBL/GenBank/DDBJ databases">
        <title>Chromosome-scale genome assembly of the rough periwinkle Littorina saxatilis.</title>
        <authorList>
            <person name="De Jode A."/>
            <person name="Faria R."/>
            <person name="Formenti G."/>
            <person name="Sims Y."/>
            <person name="Smith T.P."/>
            <person name="Tracey A."/>
            <person name="Wood J.M.D."/>
            <person name="Zagrodzka Z.B."/>
            <person name="Johannesson K."/>
            <person name="Butlin R.K."/>
            <person name="Leder E.H."/>
        </authorList>
    </citation>
    <scope>NUCLEOTIDE SEQUENCE [LARGE SCALE GENOMIC DNA]</scope>
    <source>
        <strain evidence="3">Snail1</strain>
        <tissue evidence="3">Muscle</tissue>
    </source>
</reference>
<dbReference type="Proteomes" id="UP001374579">
    <property type="component" value="Unassembled WGS sequence"/>
</dbReference>
<sequence length="320" mass="35360">MADSEVWGEVARRYEIHEETLSYFRRLQGIEVKPYGAISPEEIRAHSLRRSEVFAGLADFEGSEREFLVPSESGNQAGVPISVYKPSDCSRVPAILVYFHGGGLVASSRITHSTLLKIIARRARCIVVNVEFRLAPEHKVPAAFNDSRDVTRWVLHNKVLVGGHADSCVGLGGDSCGGQLTASITHDVMGLDFQILVYPLTDLSLSTKSYEEFADTAALKWVIGLFLANEGQRTDPVVSPYHRPSFTGLPPALCILAQLDPLRDDGLAYCNKLKEAGVPTEVMLVEGAPHNFFSLPAHFQQLTKEAYTKTVEFIQRFQTQ</sequence>
<dbReference type="PANTHER" id="PTHR48081:SF8">
    <property type="entry name" value="ALPHA_BETA HYDROLASE FOLD-3 DOMAIN-CONTAINING PROTEIN-RELATED"/>
    <property type="match status" value="1"/>
</dbReference>
<comment type="caution">
    <text evidence="3">The sequence shown here is derived from an EMBL/GenBank/DDBJ whole genome shotgun (WGS) entry which is preliminary data.</text>
</comment>
<keyword evidence="4" id="KW-1185">Reference proteome</keyword>
<feature type="domain" description="Alpha/beta hydrolase fold-3" evidence="2">
    <location>
        <begin position="96"/>
        <end position="293"/>
    </location>
</feature>
<organism evidence="3 4">
    <name type="scientific">Littorina saxatilis</name>
    <dbReference type="NCBI Taxonomy" id="31220"/>
    <lineage>
        <taxon>Eukaryota</taxon>
        <taxon>Metazoa</taxon>
        <taxon>Spiralia</taxon>
        <taxon>Lophotrochozoa</taxon>
        <taxon>Mollusca</taxon>
        <taxon>Gastropoda</taxon>
        <taxon>Caenogastropoda</taxon>
        <taxon>Littorinimorpha</taxon>
        <taxon>Littorinoidea</taxon>
        <taxon>Littorinidae</taxon>
        <taxon>Littorina</taxon>
    </lineage>
</organism>
<dbReference type="SUPFAM" id="SSF53474">
    <property type="entry name" value="alpha/beta-Hydrolases"/>
    <property type="match status" value="1"/>
</dbReference>
<dbReference type="EMBL" id="JBAMIC010000008">
    <property type="protein sequence ID" value="KAK7103850.1"/>
    <property type="molecule type" value="Genomic_DNA"/>
</dbReference>
<dbReference type="InterPro" id="IPR029058">
    <property type="entry name" value="AB_hydrolase_fold"/>
</dbReference>
<evidence type="ECO:0000313" key="3">
    <source>
        <dbReference type="EMBL" id="KAK7103850.1"/>
    </source>
</evidence>
<keyword evidence="1" id="KW-0378">Hydrolase</keyword>
<accession>A0AAN9GEG7</accession>
<evidence type="ECO:0000259" key="2">
    <source>
        <dbReference type="Pfam" id="PF07859"/>
    </source>
</evidence>
<dbReference type="GO" id="GO:0016787">
    <property type="term" value="F:hydrolase activity"/>
    <property type="evidence" value="ECO:0007669"/>
    <property type="project" value="UniProtKB-KW"/>
</dbReference>
<gene>
    <name evidence="3" type="ORF">V1264_018666</name>
</gene>
<dbReference type="InterPro" id="IPR050300">
    <property type="entry name" value="GDXG_lipolytic_enzyme"/>
</dbReference>
<dbReference type="PANTHER" id="PTHR48081">
    <property type="entry name" value="AB HYDROLASE SUPERFAMILY PROTEIN C4A8.06C"/>
    <property type="match status" value="1"/>
</dbReference>
<proteinExistence type="predicted"/>